<sequence length="75" mass="8386">MFFSQYICFECLWLFRLSLLIRAIVLVHITDLERPKAGKPLEGVRMLPRAGGQIWAHAGGRIGQAHSLKVKVGAL</sequence>
<comment type="caution">
    <text evidence="1">The sequence shown here is derived from an EMBL/GenBank/DDBJ whole genome shotgun (WGS) entry which is preliminary data.</text>
</comment>
<evidence type="ECO:0000313" key="1">
    <source>
        <dbReference type="EMBL" id="KAG0540418.1"/>
    </source>
</evidence>
<evidence type="ECO:0000313" key="2">
    <source>
        <dbReference type="Proteomes" id="UP000807115"/>
    </source>
</evidence>
<protein>
    <submittedName>
        <fullName evidence="1">Uncharacterized protein</fullName>
    </submittedName>
</protein>
<dbReference type="Proteomes" id="UP000807115">
    <property type="component" value="Chromosome 3"/>
</dbReference>
<dbReference type="EMBL" id="CM027682">
    <property type="protein sequence ID" value="KAG0540418.1"/>
    <property type="molecule type" value="Genomic_DNA"/>
</dbReference>
<reference evidence="1" key="2">
    <citation type="submission" date="2020-10" db="EMBL/GenBank/DDBJ databases">
        <authorList>
            <person name="Cooper E.A."/>
            <person name="Brenton Z.W."/>
            <person name="Flinn B.S."/>
            <person name="Jenkins J."/>
            <person name="Shu S."/>
            <person name="Flowers D."/>
            <person name="Luo F."/>
            <person name="Wang Y."/>
            <person name="Xia P."/>
            <person name="Barry K."/>
            <person name="Daum C."/>
            <person name="Lipzen A."/>
            <person name="Yoshinaga Y."/>
            <person name="Schmutz J."/>
            <person name="Saski C."/>
            <person name="Vermerris W."/>
            <person name="Kresovich S."/>
        </authorList>
    </citation>
    <scope>NUCLEOTIDE SEQUENCE</scope>
</reference>
<proteinExistence type="predicted"/>
<dbReference type="AlphaFoldDB" id="A0A921UQ75"/>
<reference evidence="1" key="1">
    <citation type="journal article" date="2019" name="BMC Genomics">
        <title>A new reference genome for Sorghum bicolor reveals high levels of sequence similarity between sweet and grain genotypes: implications for the genetics of sugar metabolism.</title>
        <authorList>
            <person name="Cooper E.A."/>
            <person name="Brenton Z.W."/>
            <person name="Flinn B.S."/>
            <person name="Jenkins J."/>
            <person name="Shu S."/>
            <person name="Flowers D."/>
            <person name="Luo F."/>
            <person name="Wang Y."/>
            <person name="Xia P."/>
            <person name="Barry K."/>
            <person name="Daum C."/>
            <person name="Lipzen A."/>
            <person name="Yoshinaga Y."/>
            <person name="Schmutz J."/>
            <person name="Saski C."/>
            <person name="Vermerris W."/>
            <person name="Kresovich S."/>
        </authorList>
    </citation>
    <scope>NUCLEOTIDE SEQUENCE</scope>
</reference>
<accession>A0A921UQ75</accession>
<organism evidence="1 2">
    <name type="scientific">Sorghum bicolor</name>
    <name type="common">Sorghum</name>
    <name type="synonym">Sorghum vulgare</name>
    <dbReference type="NCBI Taxonomy" id="4558"/>
    <lineage>
        <taxon>Eukaryota</taxon>
        <taxon>Viridiplantae</taxon>
        <taxon>Streptophyta</taxon>
        <taxon>Embryophyta</taxon>
        <taxon>Tracheophyta</taxon>
        <taxon>Spermatophyta</taxon>
        <taxon>Magnoliopsida</taxon>
        <taxon>Liliopsida</taxon>
        <taxon>Poales</taxon>
        <taxon>Poaceae</taxon>
        <taxon>PACMAD clade</taxon>
        <taxon>Panicoideae</taxon>
        <taxon>Andropogonodae</taxon>
        <taxon>Andropogoneae</taxon>
        <taxon>Sorghinae</taxon>
        <taxon>Sorghum</taxon>
    </lineage>
</organism>
<name>A0A921UQ75_SORBI</name>
<gene>
    <name evidence="1" type="ORF">BDA96_03G407300</name>
</gene>